<evidence type="ECO:0000313" key="1">
    <source>
        <dbReference type="Proteomes" id="UP000492821"/>
    </source>
</evidence>
<reference evidence="2" key="2">
    <citation type="submission" date="2020-10" db="UniProtKB">
        <authorList>
            <consortium name="WormBaseParasite"/>
        </authorList>
    </citation>
    <scope>IDENTIFICATION</scope>
</reference>
<proteinExistence type="predicted"/>
<dbReference type="Proteomes" id="UP000492821">
    <property type="component" value="Unassembled WGS sequence"/>
</dbReference>
<sequence length="478" mass="54495">MCVTKNYRRDIVSVNLAIANAPKTRAYLHKSVFDSYSQIHDTTSSLANLFVLIDSSIMPYPILKLPYGLQRRLRSLTTQKELYHLQIAVGSEKHHLAPFQICKKYSENYFYLQNNDGNLDLSTNPQFYGLQDAVDWKNNNLTLVKNCLYMTNLQEGDTGHPIFDNLLIDCYSISFWFGTVVNPTILRQFAKHCNTKATISFNVEDGVSSGLTVPLICDVFENIKEVYLRTPNYAYNRWMQEILQYQKLNLNALGIRGHYENLFSFEPDELWQLYRAQTTKFFLALYCDDPPADAVELVRQKLGIHFKEFTYKKGHIDGVLYIKLNPEVSGISQMWFQIGPETNRVNYNIKCTPYSLKINPVGVADEAMSHGYLMFNIKLVHLHGNGELYSGLQAGGCMPMLFPDLKSVTTLASGRYYLAGGQPGELFELPLVWHPHITRAGCPQIIVSPSSAQLSLKVLLQLDEACRKKNLAIVNKYH</sequence>
<evidence type="ECO:0000313" key="2">
    <source>
        <dbReference type="WBParaSite" id="Pan_g4695.t1"/>
    </source>
</evidence>
<dbReference type="WBParaSite" id="Pan_g4695.t1">
    <property type="protein sequence ID" value="Pan_g4695.t1"/>
    <property type="gene ID" value="Pan_g4695"/>
</dbReference>
<reference evidence="1" key="1">
    <citation type="journal article" date="2013" name="Genetics">
        <title>The draft genome and transcriptome of Panagrellus redivivus are shaped by the harsh demands of a free-living lifestyle.</title>
        <authorList>
            <person name="Srinivasan J."/>
            <person name="Dillman A.R."/>
            <person name="Macchietto M.G."/>
            <person name="Heikkinen L."/>
            <person name="Lakso M."/>
            <person name="Fracchia K.M."/>
            <person name="Antoshechkin I."/>
            <person name="Mortazavi A."/>
            <person name="Wong G."/>
            <person name="Sternberg P.W."/>
        </authorList>
    </citation>
    <scope>NUCLEOTIDE SEQUENCE [LARGE SCALE GENOMIC DNA]</scope>
    <source>
        <strain evidence="1">MT8872</strain>
    </source>
</reference>
<keyword evidence="1" id="KW-1185">Reference proteome</keyword>
<dbReference type="AlphaFoldDB" id="A0A7E4VZQ0"/>
<protein>
    <submittedName>
        <fullName evidence="2">DUF4922 domain-containing protein</fullName>
    </submittedName>
</protein>
<accession>A0A7E4VZQ0</accession>
<organism evidence="1 2">
    <name type="scientific">Panagrellus redivivus</name>
    <name type="common">Microworm</name>
    <dbReference type="NCBI Taxonomy" id="6233"/>
    <lineage>
        <taxon>Eukaryota</taxon>
        <taxon>Metazoa</taxon>
        <taxon>Ecdysozoa</taxon>
        <taxon>Nematoda</taxon>
        <taxon>Chromadorea</taxon>
        <taxon>Rhabditida</taxon>
        <taxon>Tylenchina</taxon>
        <taxon>Panagrolaimomorpha</taxon>
        <taxon>Panagrolaimoidea</taxon>
        <taxon>Panagrolaimidae</taxon>
        <taxon>Panagrellus</taxon>
    </lineage>
</organism>
<name>A0A7E4VZQ0_PANRE</name>